<dbReference type="AlphaFoldDB" id="A0A0N5D315"/>
<evidence type="ECO:0000313" key="1">
    <source>
        <dbReference type="EMBL" id="VDN04729.1"/>
    </source>
</evidence>
<evidence type="ECO:0000313" key="2">
    <source>
        <dbReference type="Proteomes" id="UP000276776"/>
    </source>
</evidence>
<dbReference type="EMBL" id="UYYF01004492">
    <property type="protein sequence ID" value="VDN04729.1"/>
    <property type="molecule type" value="Genomic_DNA"/>
</dbReference>
<dbReference type="WBParaSite" id="TCLT_0000729901-mRNA-1">
    <property type="protein sequence ID" value="TCLT_0000729901-mRNA-1"/>
    <property type="gene ID" value="TCLT_0000729901"/>
</dbReference>
<evidence type="ECO:0000313" key="3">
    <source>
        <dbReference type="WBParaSite" id="TCLT_0000729901-mRNA-1"/>
    </source>
</evidence>
<reference evidence="3" key="1">
    <citation type="submission" date="2017-02" db="UniProtKB">
        <authorList>
            <consortium name="WormBaseParasite"/>
        </authorList>
    </citation>
    <scope>IDENTIFICATION</scope>
</reference>
<name>A0A0N5D315_THECL</name>
<accession>A0A0N5D315</accession>
<dbReference type="Proteomes" id="UP000276776">
    <property type="component" value="Unassembled WGS sequence"/>
</dbReference>
<gene>
    <name evidence="1" type="ORF">TCLT_LOCUS7288</name>
</gene>
<reference evidence="1 2" key="2">
    <citation type="submission" date="2018-11" db="EMBL/GenBank/DDBJ databases">
        <authorList>
            <consortium name="Pathogen Informatics"/>
        </authorList>
    </citation>
    <scope>NUCLEOTIDE SEQUENCE [LARGE SCALE GENOMIC DNA]</scope>
</reference>
<sequence>MNSDWLFVIRAHKGSIEFAVACGSCPKIQEVFFFRMGMPKAKLQQRRKEGIYLPACLPPTYVPANLPNLPTYSPIYLPNLSTVHSFT</sequence>
<keyword evidence="2" id="KW-1185">Reference proteome</keyword>
<proteinExistence type="predicted"/>
<organism evidence="3">
    <name type="scientific">Thelazia callipaeda</name>
    <name type="common">Oriental eyeworm</name>
    <name type="synonym">Parasitic nematode</name>
    <dbReference type="NCBI Taxonomy" id="103827"/>
    <lineage>
        <taxon>Eukaryota</taxon>
        <taxon>Metazoa</taxon>
        <taxon>Ecdysozoa</taxon>
        <taxon>Nematoda</taxon>
        <taxon>Chromadorea</taxon>
        <taxon>Rhabditida</taxon>
        <taxon>Spirurina</taxon>
        <taxon>Spiruromorpha</taxon>
        <taxon>Thelazioidea</taxon>
        <taxon>Thelaziidae</taxon>
        <taxon>Thelazia</taxon>
    </lineage>
</organism>
<protein>
    <submittedName>
        <fullName evidence="1 3">Uncharacterized protein</fullName>
    </submittedName>
</protein>